<dbReference type="Gene3D" id="1.10.357.10">
    <property type="entry name" value="Tetracycline Repressor, domain 2"/>
    <property type="match status" value="1"/>
</dbReference>
<dbReference type="AlphaFoldDB" id="A0A223KKH0"/>
<dbReference type="PRINTS" id="PR00455">
    <property type="entry name" value="HTHTETR"/>
</dbReference>
<keyword evidence="1" id="KW-0678">Repressor</keyword>
<accession>A0A223KKH0</accession>
<dbReference type="Gene3D" id="1.10.10.60">
    <property type="entry name" value="Homeodomain-like"/>
    <property type="match status" value="1"/>
</dbReference>
<protein>
    <submittedName>
        <fullName evidence="5">TetR family transcriptional regulator</fullName>
    </submittedName>
</protein>
<dbReference type="RefSeq" id="WP_066421656.1">
    <property type="nucleotide sequence ID" value="NZ_CP018866.1"/>
</dbReference>
<evidence type="ECO:0000313" key="5">
    <source>
        <dbReference type="EMBL" id="AST89952.1"/>
    </source>
</evidence>
<organism evidence="5 6">
    <name type="scientific">Sutcliffiella cohnii</name>
    <dbReference type="NCBI Taxonomy" id="33932"/>
    <lineage>
        <taxon>Bacteria</taxon>
        <taxon>Bacillati</taxon>
        <taxon>Bacillota</taxon>
        <taxon>Bacilli</taxon>
        <taxon>Bacillales</taxon>
        <taxon>Bacillaceae</taxon>
        <taxon>Sutcliffiella</taxon>
    </lineage>
</organism>
<keyword evidence="2 3" id="KW-0238">DNA-binding</keyword>
<evidence type="ECO:0000313" key="6">
    <source>
        <dbReference type="Proteomes" id="UP000215224"/>
    </source>
</evidence>
<keyword evidence="6" id="KW-1185">Reference proteome</keyword>
<evidence type="ECO:0000256" key="2">
    <source>
        <dbReference type="ARBA" id="ARBA00023125"/>
    </source>
</evidence>
<dbReference type="Proteomes" id="UP000215224">
    <property type="component" value="Chromosome"/>
</dbReference>
<evidence type="ECO:0000256" key="3">
    <source>
        <dbReference type="PROSITE-ProRule" id="PRU00335"/>
    </source>
</evidence>
<dbReference type="GO" id="GO:0003677">
    <property type="term" value="F:DNA binding"/>
    <property type="evidence" value="ECO:0007669"/>
    <property type="project" value="UniProtKB-UniRule"/>
</dbReference>
<dbReference type="PROSITE" id="PS50977">
    <property type="entry name" value="HTH_TETR_2"/>
    <property type="match status" value="1"/>
</dbReference>
<name>A0A223KKH0_9BACI</name>
<dbReference type="SUPFAM" id="SSF46689">
    <property type="entry name" value="Homeodomain-like"/>
    <property type="match status" value="1"/>
</dbReference>
<feature type="DNA-binding region" description="H-T-H motif" evidence="3">
    <location>
        <begin position="33"/>
        <end position="52"/>
    </location>
</feature>
<dbReference type="SUPFAM" id="SSF48498">
    <property type="entry name" value="Tetracyclin repressor-like, C-terminal domain"/>
    <property type="match status" value="1"/>
</dbReference>
<dbReference type="InterPro" id="IPR001647">
    <property type="entry name" value="HTH_TetR"/>
</dbReference>
<dbReference type="PANTHER" id="PTHR43479">
    <property type="entry name" value="ACREF/ENVCD OPERON REPRESSOR-RELATED"/>
    <property type="match status" value="1"/>
</dbReference>
<sequence>MTPRKSKKDELTQQMILDTAREIFVKKGYKETSMRVIAKELNCSHGAIYYYFKDKAELLYAIINADFQLLNNLIDTILQSDQSNGEKLRAILFSYLQFGLENKSHYEVMFLMKREGGGSESGPNVSYEKFAHALNQLGGGTISIKQIWSVFLALHGFVSQYCWTNQTFEDVKQLAESHVDFIWKGLNLEEMM</sequence>
<dbReference type="InterPro" id="IPR009057">
    <property type="entry name" value="Homeodomain-like_sf"/>
</dbReference>
<gene>
    <name evidence="5" type="ORF">BC6307_00985</name>
</gene>
<reference evidence="5 6" key="1">
    <citation type="submission" date="2016-12" db="EMBL/GenBank/DDBJ databases">
        <title>The whole genome sequencing and assembly of Bacillus cohnii DSM 6307T strain.</title>
        <authorList>
            <person name="Lee Y.-J."/>
            <person name="Yi H."/>
            <person name="Bahn Y.-S."/>
            <person name="Kim J.F."/>
            <person name="Lee D.-W."/>
        </authorList>
    </citation>
    <scope>NUCLEOTIDE SEQUENCE [LARGE SCALE GENOMIC DNA]</scope>
    <source>
        <strain evidence="5 6">DSM 6307</strain>
    </source>
</reference>
<dbReference type="EMBL" id="CP018866">
    <property type="protein sequence ID" value="AST89952.1"/>
    <property type="molecule type" value="Genomic_DNA"/>
</dbReference>
<evidence type="ECO:0000259" key="4">
    <source>
        <dbReference type="PROSITE" id="PS50977"/>
    </source>
</evidence>
<feature type="domain" description="HTH tetR-type" evidence="4">
    <location>
        <begin position="10"/>
        <end position="70"/>
    </location>
</feature>
<evidence type="ECO:0000256" key="1">
    <source>
        <dbReference type="ARBA" id="ARBA00022491"/>
    </source>
</evidence>
<proteinExistence type="predicted"/>
<dbReference type="Pfam" id="PF00440">
    <property type="entry name" value="TetR_N"/>
    <property type="match status" value="1"/>
</dbReference>
<dbReference type="PANTHER" id="PTHR43479:SF11">
    <property type="entry name" value="ACREF_ENVCD OPERON REPRESSOR-RELATED"/>
    <property type="match status" value="1"/>
</dbReference>
<dbReference type="InterPro" id="IPR050624">
    <property type="entry name" value="HTH-type_Tx_Regulator"/>
</dbReference>
<dbReference type="KEGG" id="bcoh:BC6307_00985"/>
<dbReference type="STRING" id="1314751.GCA_001591425_04875"/>
<dbReference type="InterPro" id="IPR036271">
    <property type="entry name" value="Tet_transcr_reg_TetR-rel_C_sf"/>
</dbReference>